<keyword evidence="2" id="KW-0597">Phosphoprotein</keyword>
<evidence type="ECO:0000256" key="3">
    <source>
        <dbReference type="ARBA" id="ARBA00029721"/>
    </source>
</evidence>
<dbReference type="Proteomes" id="UP000092445">
    <property type="component" value="Unassembled WGS sequence"/>
</dbReference>
<evidence type="ECO:0000256" key="4">
    <source>
        <dbReference type="ARBA" id="ARBA00031405"/>
    </source>
</evidence>
<dbReference type="PANTHER" id="PTHR31383:SF2">
    <property type="entry name" value="OXIDATIVE STRESS-RESPONSIVE SERINE-RICH PROTEIN 1"/>
    <property type="match status" value="1"/>
</dbReference>
<dbReference type="EnsemblMetazoa" id="GPAI034481-RA">
    <property type="protein sequence ID" value="GPAI034481-PA"/>
    <property type="gene ID" value="GPAI034481"/>
</dbReference>
<evidence type="ECO:0000313" key="7">
    <source>
        <dbReference type="Proteomes" id="UP000092445"/>
    </source>
</evidence>
<reference evidence="7" key="1">
    <citation type="submission" date="2014-03" db="EMBL/GenBank/DDBJ databases">
        <authorList>
            <person name="Aksoy S."/>
            <person name="Warren W."/>
            <person name="Wilson R.K."/>
        </authorList>
    </citation>
    <scope>NUCLEOTIDE SEQUENCE [LARGE SCALE GENOMIC DNA]</scope>
    <source>
        <strain evidence="7">IAEA</strain>
    </source>
</reference>
<sequence length="325" mass="35819">MAAEEDLPKELDKLQITSVPQFQLSKDAPIGMNPFSGSELKIAPTASDMVEISVLRYSLLNGCGCRLRRSSESVLDELKATKGMQVPKKSITTQAGSRRTILREPVLKALHFHSQGRVRRRYFSSGSSGNSPNQSIEHHNSHTNGALKSGMSDFGELITECCNISGDDDVDGSSNQKSLDNRISKNFTTMQPSAKTNKLPRIRSSVRIYNRSRPKHVCYRNWSTTNSLREHLQNCTNLPSHKSTASDPEISTNARHGNSCSQQAAGNSATAICDDITINELASYFDTLVHIPKKMSPMAEMMSSKHTLKLFDATGFKVLLSSEIV</sequence>
<keyword evidence="7" id="KW-1185">Reference proteome</keyword>
<evidence type="ECO:0000256" key="1">
    <source>
        <dbReference type="ARBA" id="ARBA00015005"/>
    </source>
</evidence>
<feature type="region of interest" description="Disordered" evidence="5">
    <location>
        <begin position="121"/>
        <end position="148"/>
    </location>
</feature>
<evidence type="ECO:0000313" key="6">
    <source>
        <dbReference type="EnsemblMetazoa" id="GPAI034481-PA"/>
    </source>
</evidence>
<protein>
    <recommendedName>
        <fullName evidence="1">Oxidative stress-responsive serine-rich protein 1</fullName>
    </recommendedName>
    <alternativeName>
        <fullName evidence="4">Oxidative stress-responsive protein 1</fullName>
    </alternativeName>
    <alternativeName>
        <fullName evidence="3">Peroxide-inducible transcript 1 protein</fullName>
    </alternativeName>
</protein>
<dbReference type="GO" id="GO:0070301">
    <property type="term" value="P:cellular response to hydrogen peroxide"/>
    <property type="evidence" value="ECO:0007669"/>
    <property type="project" value="TreeGrafter"/>
</dbReference>
<name>A0A1B0A4U5_GLOPL</name>
<reference evidence="6" key="2">
    <citation type="submission" date="2020-05" db="UniProtKB">
        <authorList>
            <consortium name="EnsemblMetazoa"/>
        </authorList>
    </citation>
    <scope>IDENTIFICATION</scope>
    <source>
        <strain evidence="6">IAEA</strain>
    </source>
</reference>
<accession>A0A1B0A4U5</accession>
<dbReference type="InterPro" id="IPR008494">
    <property type="entry name" value="DUF776"/>
</dbReference>
<evidence type="ECO:0000256" key="5">
    <source>
        <dbReference type="SAM" id="MobiDB-lite"/>
    </source>
</evidence>
<organism evidence="6 7">
    <name type="scientific">Glossina pallidipes</name>
    <name type="common">Tsetse fly</name>
    <dbReference type="NCBI Taxonomy" id="7398"/>
    <lineage>
        <taxon>Eukaryota</taxon>
        <taxon>Metazoa</taxon>
        <taxon>Ecdysozoa</taxon>
        <taxon>Arthropoda</taxon>
        <taxon>Hexapoda</taxon>
        <taxon>Insecta</taxon>
        <taxon>Pterygota</taxon>
        <taxon>Neoptera</taxon>
        <taxon>Endopterygota</taxon>
        <taxon>Diptera</taxon>
        <taxon>Brachycera</taxon>
        <taxon>Muscomorpha</taxon>
        <taxon>Hippoboscoidea</taxon>
        <taxon>Glossinidae</taxon>
        <taxon>Glossina</taxon>
    </lineage>
</organism>
<evidence type="ECO:0000256" key="2">
    <source>
        <dbReference type="ARBA" id="ARBA00022553"/>
    </source>
</evidence>
<dbReference type="PANTHER" id="PTHR31383">
    <property type="entry name" value="OXIDATIVE STRESS-RESPONSE SERINE-RICH PROTEIN 1"/>
    <property type="match status" value="1"/>
</dbReference>
<feature type="compositionally biased region" description="Low complexity" evidence="5">
    <location>
        <begin position="124"/>
        <end position="135"/>
    </location>
</feature>
<proteinExistence type="predicted"/>
<dbReference type="VEuPathDB" id="VectorBase:GPAI034481"/>
<dbReference type="AlphaFoldDB" id="A0A1B0A4U5"/>